<dbReference type="Pfam" id="PF02517">
    <property type="entry name" value="Rce1-like"/>
    <property type="match status" value="1"/>
</dbReference>
<feature type="transmembrane region" description="Helical" evidence="2">
    <location>
        <begin position="147"/>
        <end position="164"/>
    </location>
</feature>
<dbReference type="AlphaFoldDB" id="A0A0R1V8E2"/>
<evidence type="ECO:0000256" key="2">
    <source>
        <dbReference type="SAM" id="Phobius"/>
    </source>
</evidence>
<evidence type="ECO:0000256" key="1">
    <source>
        <dbReference type="ARBA" id="ARBA00009067"/>
    </source>
</evidence>
<proteinExistence type="inferred from homology"/>
<reference evidence="4 5" key="1">
    <citation type="journal article" date="2015" name="Genome Announc.">
        <title>Expanding the biotechnology potential of lactobacilli through comparative genomics of 213 strains and associated genera.</title>
        <authorList>
            <person name="Sun Z."/>
            <person name="Harris H.M."/>
            <person name="McCann A."/>
            <person name="Guo C."/>
            <person name="Argimon S."/>
            <person name="Zhang W."/>
            <person name="Yang X."/>
            <person name="Jeffery I.B."/>
            <person name="Cooney J.C."/>
            <person name="Kagawa T.F."/>
            <person name="Liu W."/>
            <person name="Song Y."/>
            <person name="Salvetti E."/>
            <person name="Wrobel A."/>
            <person name="Rasinkangas P."/>
            <person name="Parkhill J."/>
            <person name="Rea M.C."/>
            <person name="O'Sullivan O."/>
            <person name="Ritari J."/>
            <person name="Douillard F.P."/>
            <person name="Paul Ross R."/>
            <person name="Yang R."/>
            <person name="Briner A.E."/>
            <person name="Felis G.E."/>
            <person name="de Vos W.M."/>
            <person name="Barrangou R."/>
            <person name="Klaenhammer T.R."/>
            <person name="Caufield P.W."/>
            <person name="Cui Y."/>
            <person name="Zhang H."/>
            <person name="O'Toole P.W."/>
        </authorList>
    </citation>
    <scope>NUCLEOTIDE SEQUENCE [LARGE SCALE GENOMIC DNA]</scope>
    <source>
        <strain evidence="4 5">DSM 16230</strain>
    </source>
</reference>
<dbReference type="GO" id="GO:0080120">
    <property type="term" value="P:CAAX-box protein maturation"/>
    <property type="evidence" value="ECO:0007669"/>
    <property type="project" value="UniProtKB-ARBA"/>
</dbReference>
<name>A0A0R1V8E2_9LACO</name>
<accession>A0A0R1V8E2</accession>
<feature type="domain" description="CAAX prenyl protease 2/Lysostaphin resistance protein A-like" evidence="3">
    <location>
        <begin position="119"/>
        <end position="203"/>
    </location>
</feature>
<dbReference type="RefSeq" id="WP_056959644.1">
    <property type="nucleotide sequence ID" value="NZ_AZFQ01000012.1"/>
</dbReference>
<dbReference type="Proteomes" id="UP000051166">
    <property type="component" value="Unassembled WGS sequence"/>
</dbReference>
<dbReference type="GO" id="GO:0004175">
    <property type="term" value="F:endopeptidase activity"/>
    <property type="evidence" value="ECO:0007669"/>
    <property type="project" value="UniProtKB-ARBA"/>
</dbReference>
<evidence type="ECO:0000313" key="4">
    <source>
        <dbReference type="EMBL" id="KRM00219.1"/>
    </source>
</evidence>
<protein>
    <submittedName>
        <fullName evidence="4">CAAX family protease</fullName>
    </submittedName>
</protein>
<dbReference type="PANTHER" id="PTHR36435:SF6">
    <property type="entry name" value="ABORTIVE INFECTION PROTEIN"/>
    <property type="match status" value="1"/>
</dbReference>
<feature type="transmembrane region" description="Helical" evidence="2">
    <location>
        <begin position="33"/>
        <end position="52"/>
    </location>
</feature>
<organism evidence="4 5">
    <name type="scientific">Liquorilactobacillus satsumensis DSM 16230 = JCM 12392</name>
    <dbReference type="NCBI Taxonomy" id="1423801"/>
    <lineage>
        <taxon>Bacteria</taxon>
        <taxon>Bacillati</taxon>
        <taxon>Bacillota</taxon>
        <taxon>Bacilli</taxon>
        <taxon>Lactobacillales</taxon>
        <taxon>Lactobacillaceae</taxon>
        <taxon>Liquorilactobacillus</taxon>
    </lineage>
</organism>
<evidence type="ECO:0000313" key="5">
    <source>
        <dbReference type="Proteomes" id="UP000051166"/>
    </source>
</evidence>
<keyword evidence="2" id="KW-0472">Membrane</keyword>
<feature type="transmembrane region" description="Helical" evidence="2">
    <location>
        <begin position="117"/>
        <end position="135"/>
    </location>
</feature>
<feature type="transmembrane region" description="Helical" evidence="2">
    <location>
        <begin position="73"/>
        <end position="97"/>
    </location>
</feature>
<dbReference type="EMBL" id="AZFQ01000012">
    <property type="protein sequence ID" value="KRM00219.1"/>
    <property type="molecule type" value="Genomic_DNA"/>
</dbReference>
<feature type="transmembrane region" description="Helical" evidence="2">
    <location>
        <begin position="7"/>
        <end position="27"/>
    </location>
</feature>
<dbReference type="PANTHER" id="PTHR36435">
    <property type="entry name" value="SLR1288 PROTEIN"/>
    <property type="match status" value="1"/>
</dbReference>
<dbReference type="GO" id="GO:0006508">
    <property type="term" value="P:proteolysis"/>
    <property type="evidence" value="ECO:0007669"/>
    <property type="project" value="UniProtKB-KW"/>
</dbReference>
<sequence length="211" mass="23466">MEIKKNSFGLLLTYATVMLFPSILFLIVKNNTLLFYATLCCSLLGVATMFYLNKKNAYKNNLEKKTTTVFRSLLWGIGGAIVALVLQHFSLIVETGILGQSVSSQNTAEALAIMRRYPFYLVYLVGAAPLMEEFVFRKVLFGNLGTLIPPIGAALISSILFSIAHADGHFLTYALLGLFFCYLYRKTGRLLTSMTAHILMNAIIIVLQFVI</sequence>
<dbReference type="PATRIC" id="fig|1423801.4.peg.2240"/>
<comment type="similarity">
    <text evidence="1">Belongs to the UPF0177 family.</text>
</comment>
<comment type="caution">
    <text evidence="4">The sequence shown here is derived from an EMBL/GenBank/DDBJ whole genome shotgun (WGS) entry which is preliminary data.</text>
</comment>
<feature type="transmembrane region" description="Helical" evidence="2">
    <location>
        <begin position="170"/>
        <end position="185"/>
    </location>
</feature>
<dbReference type="InterPro" id="IPR003675">
    <property type="entry name" value="Rce1/LyrA-like_dom"/>
</dbReference>
<evidence type="ECO:0000259" key="3">
    <source>
        <dbReference type="Pfam" id="PF02517"/>
    </source>
</evidence>
<keyword evidence="4" id="KW-0378">Hydrolase</keyword>
<keyword evidence="4" id="KW-0645">Protease</keyword>
<keyword evidence="2" id="KW-0812">Transmembrane</keyword>
<dbReference type="InterPro" id="IPR052710">
    <property type="entry name" value="CAAX_protease"/>
</dbReference>
<keyword evidence="2" id="KW-1133">Transmembrane helix</keyword>
<dbReference type="STRING" id="1423801.FD50_GL002194"/>
<dbReference type="OrthoDB" id="2194912at2"/>
<dbReference type="GeneID" id="98307142"/>
<keyword evidence="5" id="KW-1185">Reference proteome</keyword>
<gene>
    <name evidence="4" type="ORF">FD50_GL002194</name>
</gene>
<feature type="transmembrane region" description="Helical" evidence="2">
    <location>
        <begin position="190"/>
        <end position="210"/>
    </location>
</feature>